<accession>A0ABX2P786</accession>
<dbReference type="Pfam" id="PF03374">
    <property type="entry name" value="ANT"/>
    <property type="match status" value="1"/>
</dbReference>
<proteinExistence type="predicted"/>
<dbReference type="SMART" id="SM01040">
    <property type="entry name" value="Bro-N"/>
    <property type="match status" value="1"/>
</dbReference>
<comment type="caution">
    <text evidence="2">The sequence shown here is derived from an EMBL/GenBank/DDBJ whole genome shotgun (WGS) entry which is preliminary data.</text>
</comment>
<reference evidence="2 3" key="1">
    <citation type="submission" date="2020-06" db="EMBL/GenBank/DDBJ databases">
        <title>Synonyms of Asaia species.</title>
        <authorList>
            <person name="Sombolestani A."/>
        </authorList>
    </citation>
    <scope>NUCLEOTIDE SEQUENCE [LARGE SCALE GENOMIC DNA]</scope>
    <source>
        <strain evidence="2 3">LMG 27047</strain>
    </source>
</reference>
<keyword evidence="3" id="KW-1185">Reference proteome</keyword>
<dbReference type="InterPro" id="IPR003497">
    <property type="entry name" value="BRO_N_domain"/>
</dbReference>
<dbReference type="Proteomes" id="UP001516351">
    <property type="component" value="Unassembled WGS sequence"/>
</dbReference>
<dbReference type="EMBL" id="JABXXV010000006">
    <property type="protein sequence ID" value="NVN47508.1"/>
    <property type="molecule type" value="Genomic_DNA"/>
</dbReference>
<dbReference type="PANTHER" id="PTHR36180">
    <property type="entry name" value="DNA-BINDING PROTEIN-RELATED-RELATED"/>
    <property type="match status" value="1"/>
</dbReference>
<name>A0ABX2P786_9PROT</name>
<feature type="domain" description="Bro-N" evidence="1">
    <location>
        <begin position="1"/>
        <end position="105"/>
    </location>
</feature>
<evidence type="ECO:0000313" key="3">
    <source>
        <dbReference type="Proteomes" id="UP001516351"/>
    </source>
</evidence>
<dbReference type="InterPro" id="IPR005039">
    <property type="entry name" value="Ant_C"/>
</dbReference>
<protein>
    <submittedName>
        <fullName evidence="2">Phage antirepressor KilAC domain-containing protein</fullName>
    </submittedName>
</protein>
<organism evidence="2 3">
    <name type="scientific">Asaia spathodeae</name>
    <dbReference type="NCBI Taxonomy" id="657016"/>
    <lineage>
        <taxon>Bacteria</taxon>
        <taxon>Pseudomonadati</taxon>
        <taxon>Pseudomonadota</taxon>
        <taxon>Alphaproteobacteria</taxon>
        <taxon>Acetobacterales</taxon>
        <taxon>Acetobacteraceae</taxon>
        <taxon>Asaia</taxon>
    </lineage>
</organism>
<dbReference type="PANTHER" id="PTHR36180:SF2">
    <property type="entry name" value="BRO FAMILY PROTEIN"/>
    <property type="match status" value="1"/>
</dbReference>
<gene>
    <name evidence="2" type="ORF">HW542_11910</name>
</gene>
<evidence type="ECO:0000313" key="2">
    <source>
        <dbReference type="EMBL" id="NVN47508.1"/>
    </source>
</evidence>
<sequence>MATEPTIFVFANAEIRVVMLDDAPHFVGKDVAERLGYSNAADAISKHCKGVAKRYPLSTEGGMQEVRVLSEPDVLRLIVRSKLPEAQQFEQWVFEEVLPAIRKSGGYMVAAPDETPEEIMLRALTIAKETVDRQKAQLAVAQPKADAMDLMEAATSKPMGVRDAGRHLQIGQTEVVRLALEWGWACRESRKLKSTHYGREHEYTVMTPRTYVREGEDFVDLEFKLTRKGVDRMAIKIAKAKAKKPRLETGMSDTIGLVRH</sequence>
<evidence type="ECO:0000259" key="1">
    <source>
        <dbReference type="PROSITE" id="PS51750"/>
    </source>
</evidence>
<dbReference type="RefSeq" id="WP_267311955.1">
    <property type="nucleotide sequence ID" value="NZ_JABXXV010000006.1"/>
</dbReference>
<dbReference type="Pfam" id="PF02498">
    <property type="entry name" value="Bro-N"/>
    <property type="match status" value="1"/>
</dbReference>
<dbReference type="PROSITE" id="PS51750">
    <property type="entry name" value="BRO_N"/>
    <property type="match status" value="1"/>
</dbReference>